<protein>
    <recommendedName>
        <fullName evidence="3 7">Cyclic pyranopterin monophosphate synthase</fullName>
        <ecNumber evidence="3 7">4.6.1.17</ecNumber>
    </recommendedName>
    <alternativeName>
        <fullName evidence="7">Molybdenum cofactor biosynthesis protein C</fullName>
    </alternativeName>
</protein>
<evidence type="ECO:0000313" key="10">
    <source>
        <dbReference type="EMBL" id="SDW90620.1"/>
    </source>
</evidence>
<dbReference type="RefSeq" id="WP_093032296.1">
    <property type="nucleotide sequence ID" value="NZ_FNNZ01000010.1"/>
</dbReference>
<reference evidence="11" key="1">
    <citation type="submission" date="2016-10" db="EMBL/GenBank/DDBJ databases">
        <authorList>
            <person name="Varghese N."/>
            <person name="Submissions S."/>
        </authorList>
    </citation>
    <scope>NUCLEOTIDE SEQUENCE [LARGE SCALE GENOMIC DNA]</scope>
    <source>
        <strain evidence="11">DSM 217</strain>
    </source>
</reference>
<keyword evidence="5 7" id="KW-0456">Lyase</keyword>
<feature type="compositionally biased region" description="Basic and acidic residues" evidence="8">
    <location>
        <begin position="177"/>
        <end position="191"/>
    </location>
</feature>
<feature type="domain" description="Molybdopterin cofactor biosynthesis C (MoaC)" evidence="9">
    <location>
        <begin position="14"/>
        <end position="149"/>
    </location>
</feature>
<dbReference type="InterPro" id="IPR002820">
    <property type="entry name" value="Mopterin_CF_biosynth-C_dom"/>
</dbReference>
<dbReference type="InterPro" id="IPR023045">
    <property type="entry name" value="MoaC"/>
</dbReference>
<evidence type="ECO:0000256" key="8">
    <source>
        <dbReference type="SAM" id="MobiDB-lite"/>
    </source>
</evidence>
<evidence type="ECO:0000256" key="1">
    <source>
        <dbReference type="ARBA" id="ARBA00001637"/>
    </source>
</evidence>
<keyword evidence="11" id="KW-1185">Reference proteome</keyword>
<dbReference type="UniPathway" id="UPA00344"/>
<feature type="active site" evidence="7">
    <location>
        <position position="127"/>
    </location>
</feature>
<dbReference type="GO" id="GO:0061799">
    <property type="term" value="F:cyclic pyranopterin monophosphate synthase activity"/>
    <property type="evidence" value="ECO:0007669"/>
    <property type="project" value="UniProtKB-UniRule"/>
</dbReference>
<evidence type="ECO:0000313" key="11">
    <source>
        <dbReference type="Proteomes" id="UP000198816"/>
    </source>
</evidence>
<feature type="binding site" evidence="7">
    <location>
        <begin position="112"/>
        <end position="113"/>
    </location>
    <ligand>
        <name>substrate</name>
    </ligand>
</feature>
<comment type="function">
    <text evidence="6 7">Catalyzes the conversion of (8S)-3',8-cyclo-7,8-dihydroguanosine 5'-triphosphate to cyclic pyranopterin monophosphate (cPMP).</text>
</comment>
<comment type="subunit">
    <text evidence="7">Homohexamer; trimer of dimers.</text>
</comment>
<comment type="catalytic activity">
    <reaction evidence="1 7">
        <text>(8S)-3',8-cyclo-7,8-dihydroguanosine 5'-triphosphate = cyclic pyranopterin phosphate + diphosphate</text>
        <dbReference type="Rhea" id="RHEA:49580"/>
        <dbReference type="ChEBI" id="CHEBI:33019"/>
        <dbReference type="ChEBI" id="CHEBI:59648"/>
        <dbReference type="ChEBI" id="CHEBI:131766"/>
        <dbReference type="EC" id="4.6.1.17"/>
    </reaction>
</comment>
<dbReference type="SUPFAM" id="SSF55040">
    <property type="entry name" value="Molybdenum cofactor biosynthesis protein C, MoaC"/>
    <property type="match status" value="1"/>
</dbReference>
<evidence type="ECO:0000256" key="7">
    <source>
        <dbReference type="HAMAP-Rule" id="MF_01224"/>
    </source>
</evidence>
<dbReference type="GO" id="GO:0006777">
    <property type="term" value="P:Mo-molybdopterin cofactor biosynthetic process"/>
    <property type="evidence" value="ECO:0007669"/>
    <property type="project" value="UniProtKB-UniRule"/>
</dbReference>
<dbReference type="InterPro" id="IPR047594">
    <property type="entry name" value="MoaC_bact/euk"/>
</dbReference>
<proteinExistence type="inferred from homology"/>
<dbReference type="Gene3D" id="3.30.70.640">
    <property type="entry name" value="Molybdopterin cofactor biosynthesis C (MoaC) domain"/>
    <property type="match status" value="1"/>
</dbReference>
<evidence type="ECO:0000256" key="2">
    <source>
        <dbReference type="ARBA" id="ARBA00005046"/>
    </source>
</evidence>
<dbReference type="HAMAP" id="MF_01224_B">
    <property type="entry name" value="MoaC_B"/>
    <property type="match status" value="1"/>
</dbReference>
<feature type="region of interest" description="Disordered" evidence="8">
    <location>
        <begin position="160"/>
        <end position="191"/>
    </location>
</feature>
<evidence type="ECO:0000256" key="5">
    <source>
        <dbReference type="ARBA" id="ARBA00023239"/>
    </source>
</evidence>
<dbReference type="Proteomes" id="UP000198816">
    <property type="component" value="Unassembled WGS sequence"/>
</dbReference>
<dbReference type="OrthoDB" id="9794429at2"/>
<dbReference type="NCBIfam" id="TIGR00581">
    <property type="entry name" value="moaC"/>
    <property type="match status" value="1"/>
</dbReference>
<feature type="compositionally biased region" description="Low complexity" evidence="8">
    <location>
        <begin position="160"/>
        <end position="176"/>
    </location>
</feature>
<keyword evidence="4 7" id="KW-0501">Molybdenum cofactor biosynthesis</keyword>
<dbReference type="CDD" id="cd01420">
    <property type="entry name" value="MoaC_PE"/>
    <property type="match status" value="1"/>
</dbReference>
<comment type="similarity">
    <text evidence="7">Belongs to the MoaC family.</text>
</comment>
<dbReference type="PANTHER" id="PTHR22960">
    <property type="entry name" value="MOLYBDOPTERIN COFACTOR SYNTHESIS PROTEIN A"/>
    <property type="match status" value="1"/>
</dbReference>
<dbReference type="STRING" id="1058.SAMN05421783_110140"/>
<evidence type="ECO:0000256" key="6">
    <source>
        <dbReference type="ARBA" id="ARBA00055087"/>
    </source>
</evidence>
<dbReference type="NCBIfam" id="NF006870">
    <property type="entry name" value="PRK09364.1"/>
    <property type="match status" value="1"/>
</dbReference>
<dbReference type="InterPro" id="IPR036522">
    <property type="entry name" value="MoaC_sf"/>
</dbReference>
<gene>
    <name evidence="7" type="primary">moaC</name>
    <name evidence="10" type="ORF">SAMN05421783_110140</name>
</gene>
<organism evidence="10 11">
    <name type="scientific">Thiocapsa roseopersicina</name>
    <dbReference type="NCBI Taxonomy" id="1058"/>
    <lineage>
        <taxon>Bacteria</taxon>
        <taxon>Pseudomonadati</taxon>
        <taxon>Pseudomonadota</taxon>
        <taxon>Gammaproteobacteria</taxon>
        <taxon>Chromatiales</taxon>
        <taxon>Chromatiaceae</taxon>
        <taxon>Thiocapsa</taxon>
    </lineage>
</organism>
<sequence length="191" mass="20431">MPLTHFDEKGAAHMVDVGEKALTKRRAVAEGSIRMEPSTLALILSGEHRKGDVLGVARIAGIMGAKRTADLVPLCHPLSLTRVAVELEPRDETSTVYCSATVETRGSTGVEMEALCAVQISLLTIYDMCKAVDRGMSIEGVRLLEKEGGQSGRWIRGVASAGDCDPDAGDPGTGDPARVDSDERLASWRKR</sequence>
<accession>A0A1H2XCP6</accession>
<dbReference type="EMBL" id="FNNZ01000010">
    <property type="protein sequence ID" value="SDW90620.1"/>
    <property type="molecule type" value="Genomic_DNA"/>
</dbReference>
<dbReference type="InterPro" id="IPR050105">
    <property type="entry name" value="MoCo_biosynth_MoaA/MoaC"/>
</dbReference>
<dbReference type="Pfam" id="PF01967">
    <property type="entry name" value="MoaC"/>
    <property type="match status" value="1"/>
</dbReference>
<name>A0A1H2XCP6_THIRO</name>
<dbReference type="EC" id="4.6.1.17" evidence="3 7"/>
<dbReference type="AlphaFoldDB" id="A0A1H2XCP6"/>
<comment type="pathway">
    <text evidence="2 7">Cofactor biosynthesis; molybdopterin biosynthesis.</text>
</comment>
<feature type="binding site" evidence="7">
    <location>
        <begin position="74"/>
        <end position="76"/>
    </location>
    <ligand>
        <name>substrate</name>
    </ligand>
</feature>
<evidence type="ECO:0000256" key="3">
    <source>
        <dbReference type="ARBA" id="ARBA00012575"/>
    </source>
</evidence>
<evidence type="ECO:0000259" key="9">
    <source>
        <dbReference type="Pfam" id="PF01967"/>
    </source>
</evidence>
<evidence type="ECO:0000256" key="4">
    <source>
        <dbReference type="ARBA" id="ARBA00023150"/>
    </source>
</evidence>